<evidence type="ECO:0000313" key="2">
    <source>
        <dbReference type="EMBL" id="PNR00046.1"/>
    </source>
</evidence>
<accession>A0A060DJV0</accession>
<dbReference type="AlphaFoldDB" id="A0A060DJV0"/>
<dbReference type="EMBL" id="CP007793">
    <property type="protein sequence ID" value="AIB10954.1"/>
    <property type="molecule type" value="Genomic_DNA"/>
</dbReference>
<evidence type="ECO:0000313" key="3">
    <source>
        <dbReference type="Proteomes" id="UP000027186"/>
    </source>
</evidence>
<dbReference type="EMBL" id="POWG01000003">
    <property type="protein sequence ID" value="PNR00046.1"/>
    <property type="molecule type" value="Genomic_DNA"/>
</dbReference>
<proteinExistence type="predicted"/>
<reference evidence="1 3" key="1">
    <citation type="journal article" date="2014" name="Genome Announc.">
        <title>Complete Genome Sequence of the Model Rhizosphere Strain Azospirillum brasilense Az39, Successfully Applied in Agriculture.</title>
        <authorList>
            <person name="Rivera D."/>
            <person name="Revale S."/>
            <person name="Molina R."/>
            <person name="Gualpa J."/>
            <person name="Puente M."/>
            <person name="Maroniche G."/>
            <person name="Paris G."/>
            <person name="Baker D."/>
            <person name="Clavijo B."/>
            <person name="McLay K."/>
            <person name="Spaepen S."/>
            <person name="Perticari A."/>
            <person name="Vazquez M."/>
            <person name="Wisniewski-Dye F."/>
            <person name="Watkins C."/>
            <person name="Martinez-Abarca F."/>
            <person name="Vanderleyden J."/>
            <person name="Cassan F."/>
        </authorList>
    </citation>
    <scope>NUCLEOTIDE SEQUENCE [LARGE SCALE GENOMIC DNA]</scope>
    <source>
        <strain evidence="1 3">Az39</strain>
    </source>
</reference>
<dbReference type="RefSeq" id="WP_038526488.1">
    <property type="nucleotide sequence ID" value="NZ_CP007793.1"/>
</dbReference>
<dbReference type="Proteomes" id="UP000236268">
    <property type="component" value="Unassembled WGS sequence"/>
</dbReference>
<name>A0A060DJV0_9PROT</name>
<accession>A0A2K1G5H0</accession>
<gene>
    <name evidence="1" type="ORF">ABAZ39_02745</name>
    <name evidence="2" type="ORF">C1S70_04140</name>
</gene>
<evidence type="ECO:0000313" key="1">
    <source>
        <dbReference type="EMBL" id="AIB10954.1"/>
    </source>
</evidence>
<protein>
    <submittedName>
        <fullName evidence="1">Uncharacterized protein</fullName>
    </submittedName>
</protein>
<evidence type="ECO:0000313" key="4">
    <source>
        <dbReference type="Proteomes" id="UP000236268"/>
    </source>
</evidence>
<reference evidence="2 4" key="2">
    <citation type="submission" date="2018-01" db="EMBL/GenBank/DDBJ databases">
        <title>Whole genome sequence of Azospirillum brasilense REC3 isolated from strawberry roots.</title>
        <authorList>
            <person name="Fontana C.A."/>
            <person name="Salazar S.M."/>
            <person name="Bassi D."/>
            <person name="Puglisi E."/>
            <person name="Lovaisa N.C."/>
            <person name="Toffoli L.M."/>
            <person name="Pedraza R."/>
            <person name="Cocconcelli P.S."/>
        </authorList>
    </citation>
    <scope>NUCLEOTIDE SEQUENCE [LARGE SCALE GENOMIC DNA]</scope>
    <source>
        <strain evidence="2 4">REC3</strain>
    </source>
</reference>
<organism evidence="1 3">
    <name type="scientific">Azospirillum argentinense</name>
    <dbReference type="NCBI Taxonomy" id="2970906"/>
    <lineage>
        <taxon>Bacteria</taxon>
        <taxon>Pseudomonadati</taxon>
        <taxon>Pseudomonadota</taxon>
        <taxon>Alphaproteobacteria</taxon>
        <taxon>Rhodospirillales</taxon>
        <taxon>Azospirillaceae</taxon>
        <taxon>Azospirillum</taxon>
    </lineage>
</organism>
<dbReference type="OrthoDB" id="7302536at2"/>
<dbReference type="Proteomes" id="UP000027186">
    <property type="component" value="Chromosome"/>
</dbReference>
<dbReference type="KEGG" id="abq:ABAZ39_02745"/>
<sequence length="180" mass="19862">MTEPTSRATAGSLTAGSLTIDDRFVIAAALDRILYDDPDHFATEDARLLRRMIPRTRSPWLRLGFRAESQGPSMSGRAAGVGDVKMDGDKTVVEGGVGESPVWRCGQYKISNHGDDLEIWQVMSDEFAEEPKGARLEYGPTGAPERLTFFQPRDLELRIPFTGIAVGLRLGGWQPWKRAA</sequence>